<keyword evidence="1" id="KW-0175">Coiled coil</keyword>
<evidence type="ECO:0000313" key="4">
    <source>
        <dbReference type="Proteomes" id="UP000823941"/>
    </source>
</evidence>
<evidence type="ECO:0000256" key="1">
    <source>
        <dbReference type="SAM" id="Coils"/>
    </source>
</evidence>
<feature type="non-terminal residue" evidence="3">
    <location>
        <position position="1"/>
    </location>
</feature>
<evidence type="ECO:0000313" key="3">
    <source>
        <dbReference type="EMBL" id="KAG7302524.1"/>
    </source>
</evidence>
<reference evidence="3 4" key="1">
    <citation type="submission" date="2021-06" db="EMBL/GenBank/DDBJ databases">
        <title>A haploid diamondback moth (Plutella xylostella L.) genome assembly resolves 31 chromosomes and identifies a diamide resistance mutation.</title>
        <authorList>
            <person name="Ward C.M."/>
            <person name="Perry K.D."/>
            <person name="Baker G."/>
            <person name="Powis K."/>
            <person name="Heckel D.G."/>
            <person name="Baxter S.W."/>
        </authorList>
    </citation>
    <scope>NUCLEOTIDE SEQUENCE [LARGE SCALE GENOMIC DNA]</scope>
    <source>
        <strain evidence="3 4">LV</strain>
        <tissue evidence="3">Single pupa</tissue>
    </source>
</reference>
<evidence type="ECO:0000259" key="2">
    <source>
        <dbReference type="Pfam" id="PF25298"/>
    </source>
</evidence>
<dbReference type="Proteomes" id="UP000823941">
    <property type="component" value="Chromosome 17"/>
</dbReference>
<feature type="coiled-coil region" evidence="1">
    <location>
        <begin position="1"/>
        <end position="42"/>
    </location>
</feature>
<proteinExistence type="predicted"/>
<dbReference type="EMBL" id="JAHIBW010000017">
    <property type="protein sequence ID" value="KAG7302524.1"/>
    <property type="molecule type" value="Genomic_DNA"/>
</dbReference>
<dbReference type="Pfam" id="PF25298">
    <property type="entry name" value="Baculo_FP_2nd"/>
    <property type="match status" value="1"/>
</dbReference>
<gene>
    <name evidence="3" type="ORF">JYU34_012440</name>
</gene>
<organism evidence="3 4">
    <name type="scientific">Plutella xylostella</name>
    <name type="common">Diamondback moth</name>
    <name type="synonym">Plutella maculipennis</name>
    <dbReference type="NCBI Taxonomy" id="51655"/>
    <lineage>
        <taxon>Eukaryota</taxon>
        <taxon>Metazoa</taxon>
        <taxon>Ecdysozoa</taxon>
        <taxon>Arthropoda</taxon>
        <taxon>Hexapoda</taxon>
        <taxon>Insecta</taxon>
        <taxon>Pterygota</taxon>
        <taxon>Neoptera</taxon>
        <taxon>Endopterygota</taxon>
        <taxon>Lepidoptera</taxon>
        <taxon>Glossata</taxon>
        <taxon>Ditrysia</taxon>
        <taxon>Yponomeutoidea</taxon>
        <taxon>Plutellidae</taxon>
        <taxon>Plutella</taxon>
    </lineage>
</organism>
<feature type="domain" description="FP protein C-terminal" evidence="2">
    <location>
        <begin position="144"/>
        <end position="195"/>
    </location>
</feature>
<protein>
    <recommendedName>
        <fullName evidence="2">FP protein C-terminal domain-containing protein</fullName>
    </recommendedName>
</protein>
<comment type="caution">
    <text evidence="3">The sequence shown here is derived from an EMBL/GenBank/DDBJ whole genome shotgun (WGS) entry which is preliminary data.</text>
</comment>
<dbReference type="InterPro" id="IPR057251">
    <property type="entry name" value="FP_C"/>
</dbReference>
<name>A0ABQ7QCN9_PLUXY</name>
<sequence>NEELKKKIELLESQSKEDKKQIKSLEEKIEDLQRGQRKCNIEIKNVPIVGQETNADLLKMAASLGKVLGSDLDTNHIRDIYRVRSRKPNAKNSSIIMEVNSTLKRNDIIKKCKEFNTKQPKLCARHLGLTANTETPIYLSEHMTPRGSRLHFLARDLSRSRSYKFCWTSFGKVYVRKDERSPVIWITSEGQIQQLVSEK</sequence>
<accession>A0ABQ7QCN9</accession>
<keyword evidence="4" id="KW-1185">Reference proteome</keyword>